<gene>
    <name evidence="1" type="ORF">F1C02_05155</name>
</gene>
<evidence type="ECO:0000313" key="2">
    <source>
        <dbReference type="Proteomes" id="UP000322051"/>
    </source>
</evidence>
<dbReference type="EMBL" id="VUAO01000011">
    <property type="protein sequence ID" value="KAA8798142.1"/>
    <property type="molecule type" value="Genomic_DNA"/>
</dbReference>
<protein>
    <submittedName>
        <fullName evidence="1">Uncharacterized protein</fullName>
    </submittedName>
</protein>
<evidence type="ECO:0000313" key="1">
    <source>
        <dbReference type="EMBL" id="KAA8798142.1"/>
    </source>
</evidence>
<dbReference type="AlphaFoldDB" id="A0AB73BPZ9"/>
<dbReference type="Proteomes" id="UP000322051">
    <property type="component" value="Unassembled WGS sequence"/>
</dbReference>
<sequence length="197" mass="22972">MEELKIQIPLFHVDTQKNNENFIMGGTLPPSLEDGDWAGKGVYFWDNLGNAQYWLKEKNRKNQKQKYNIVRTYLSVPANEVLDLTEPTEIRSFEESISTMQRMKLLDKKIGTKHKGAIINAYWKVLNSFGNATLFSVVKVIGYYPKINNSIYFKENDTQKNIQPYVTIKGKVIYAIRDLQVLSDNYRKIIEVKEERL</sequence>
<accession>A0AB73BPZ9</accession>
<name>A0AB73BPZ9_9LACO</name>
<proteinExistence type="predicted"/>
<reference evidence="1 2" key="1">
    <citation type="submission" date="2019-09" db="EMBL/GenBank/DDBJ databases">
        <title>Comparative analysis of L. crispatus genomes revealed niche specific adaptation to different host and body sites.</title>
        <authorList>
            <person name="Pan M."/>
            <person name="Hidalgo-Cantabrana C."/>
            <person name="Barrangou R."/>
        </authorList>
    </citation>
    <scope>NUCLEOTIDE SEQUENCE [LARGE SCALE GENOMIC DNA]</scope>
    <source>
        <strain evidence="1 2">NCK973</strain>
    </source>
</reference>
<dbReference type="RefSeq" id="WP_150352163.1">
    <property type="nucleotide sequence ID" value="NZ_VUAL01000005.1"/>
</dbReference>
<comment type="caution">
    <text evidence="1">The sequence shown here is derived from an EMBL/GenBank/DDBJ whole genome shotgun (WGS) entry which is preliminary data.</text>
</comment>
<organism evidence="1 2">
    <name type="scientific">Lactobacillus crispatus</name>
    <dbReference type="NCBI Taxonomy" id="47770"/>
    <lineage>
        <taxon>Bacteria</taxon>
        <taxon>Bacillati</taxon>
        <taxon>Bacillota</taxon>
        <taxon>Bacilli</taxon>
        <taxon>Lactobacillales</taxon>
        <taxon>Lactobacillaceae</taxon>
        <taxon>Lactobacillus</taxon>
    </lineage>
</organism>